<dbReference type="InterPro" id="IPR027417">
    <property type="entry name" value="P-loop_NTPase"/>
</dbReference>
<dbReference type="GO" id="GO:0003723">
    <property type="term" value="F:RNA binding"/>
    <property type="evidence" value="ECO:0007669"/>
    <property type="project" value="UniProtKB-KW"/>
</dbReference>
<dbReference type="PROSITE" id="PS51194">
    <property type="entry name" value="HELICASE_CTER"/>
    <property type="match status" value="1"/>
</dbReference>
<dbReference type="SUPFAM" id="SSF52540">
    <property type="entry name" value="P-loop containing nucleoside triphosphate hydrolases"/>
    <property type="match status" value="1"/>
</dbReference>
<dbReference type="Pfam" id="PF00271">
    <property type="entry name" value="Helicase_C"/>
    <property type="match status" value="1"/>
</dbReference>
<evidence type="ECO:0000256" key="10">
    <source>
        <dbReference type="ARBA" id="ARBA00024412"/>
    </source>
</evidence>
<dbReference type="STRING" id="61395.A0A1Y1WMC3"/>
<dbReference type="InterPro" id="IPR001650">
    <property type="entry name" value="Helicase_C-like"/>
</dbReference>
<comment type="function">
    <text evidence="11">ATP-dependent RNA helicase which is a subunit of the eIF4F complex involved in cap recognition and is required for mRNA binding to ribosome. In the current model of translation initiation, eIF4A unwinds RNA secondary structures in the 5'-UTR of mRNAs which is necessary to allow efficient binding of the small ribosomal subunit, and subsequent scanning for the initiator codon.</text>
</comment>
<dbReference type="EMBL" id="MCFD01000001">
    <property type="protein sequence ID" value="ORX74346.1"/>
    <property type="molecule type" value="Genomic_DNA"/>
</dbReference>
<keyword evidence="6" id="KW-0067">ATP-binding</keyword>
<keyword evidence="4" id="KW-0378">Hydrolase</keyword>
<comment type="similarity">
    <text evidence="9">Belongs to the DEAD box helicase family. eIF4A subfamily.</text>
</comment>
<feature type="short sequence motif" description="Q motif" evidence="14">
    <location>
        <begin position="24"/>
        <end position="52"/>
    </location>
</feature>
<feature type="domain" description="DEAD-box RNA helicase Q" evidence="17">
    <location>
        <begin position="24"/>
        <end position="52"/>
    </location>
</feature>
<dbReference type="GeneID" id="63800121"/>
<dbReference type="GO" id="GO:0016787">
    <property type="term" value="F:hydrolase activity"/>
    <property type="evidence" value="ECO:0007669"/>
    <property type="project" value="UniProtKB-KW"/>
</dbReference>
<comment type="catalytic activity">
    <reaction evidence="13">
        <text>ATP + H2O = ADP + phosphate + H(+)</text>
        <dbReference type="Rhea" id="RHEA:13065"/>
        <dbReference type="ChEBI" id="CHEBI:15377"/>
        <dbReference type="ChEBI" id="CHEBI:15378"/>
        <dbReference type="ChEBI" id="CHEBI:30616"/>
        <dbReference type="ChEBI" id="CHEBI:43474"/>
        <dbReference type="ChEBI" id="CHEBI:456216"/>
        <dbReference type="EC" id="3.6.4.13"/>
    </reaction>
</comment>
<keyword evidence="5 18" id="KW-0347">Helicase</keyword>
<dbReference type="GO" id="GO:0003743">
    <property type="term" value="F:translation initiation factor activity"/>
    <property type="evidence" value="ECO:0007669"/>
    <property type="project" value="UniProtKB-KW"/>
</dbReference>
<evidence type="ECO:0000256" key="3">
    <source>
        <dbReference type="ARBA" id="ARBA00022741"/>
    </source>
</evidence>
<dbReference type="EC" id="3.6.4.13" evidence="1"/>
<evidence type="ECO:0000313" key="19">
    <source>
        <dbReference type="Proteomes" id="UP000193922"/>
    </source>
</evidence>
<dbReference type="GO" id="GO:0005524">
    <property type="term" value="F:ATP binding"/>
    <property type="evidence" value="ECO:0007669"/>
    <property type="project" value="UniProtKB-KW"/>
</dbReference>
<dbReference type="CDD" id="cd18787">
    <property type="entry name" value="SF2_C_DEAD"/>
    <property type="match status" value="1"/>
</dbReference>
<evidence type="ECO:0000313" key="18">
    <source>
        <dbReference type="EMBL" id="ORX74346.1"/>
    </source>
</evidence>
<dbReference type="InterPro" id="IPR011545">
    <property type="entry name" value="DEAD/DEAH_box_helicase_dom"/>
</dbReference>
<evidence type="ECO:0000256" key="11">
    <source>
        <dbReference type="ARBA" id="ARBA00024769"/>
    </source>
</evidence>
<dbReference type="Proteomes" id="UP000193922">
    <property type="component" value="Unassembled WGS sequence"/>
</dbReference>
<evidence type="ECO:0000259" key="17">
    <source>
        <dbReference type="PROSITE" id="PS51195"/>
    </source>
</evidence>
<evidence type="ECO:0000256" key="1">
    <source>
        <dbReference type="ARBA" id="ARBA00012552"/>
    </source>
</evidence>
<keyword evidence="19" id="KW-1185">Reference proteome</keyword>
<dbReference type="FunFam" id="3.40.50.300:FF:000089">
    <property type="entry name" value="Eukaryotic initiation factor 4A-II"/>
    <property type="match status" value="1"/>
</dbReference>
<dbReference type="InterPro" id="IPR014001">
    <property type="entry name" value="Helicase_ATP-bd"/>
</dbReference>
<dbReference type="CDD" id="cd17939">
    <property type="entry name" value="DEADc_EIF4A"/>
    <property type="match status" value="1"/>
</dbReference>
<evidence type="ECO:0000256" key="14">
    <source>
        <dbReference type="PROSITE-ProRule" id="PRU00552"/>
    </source>
</evidence>
<reference evidence="18 19" key="1">
    <citation type="submission" date="2016-07" db="EMBL/GenBank/DDBJ databases">
        <title>Pervasive Adenine N6-methylation of Active Genes in Fungi.</title>
        <authorList>
            <consortium name="DOE Joint Genome Institute"/>
            <person name="Mondo S.J."/>
            <person name="Dannebaum R.O."/>
            <person name="Kuo R.C."/>
            <person name="Labutti K."/>
            <person name="Haridas S."/>
            <person name="Kuo A."/>
            <person name="Salamov A."/>
            <person name="Ahrendt S.R."/>
            <person name="Lipzen A."/>
            <person name="Sullivan W."/>
            <person name="Andreopoulos W.B."/>
            <person name="Clum A."/>
            <person name="Lindquist E."/>
            <person name="Daum C."/>
            <person name="Ramamoorthy G.K."/>
            <person name="Gryganskyi A."/>
            <person name="Culley D."/>
            <person name="Magnuson J.K."/>
            <person name="James T.Y."/>
            <person name="O'Malley M.A."/>
            <person name="Stajich J.E."/>
            <person name="Spatafora J.W."/>
            <person name="Visel A."/>
            <person name="Grigoriev I.V."/>
        </authorList>
    </citation>
    <scope>NUCLEOTIDE SEQUENCE [LARGE SCALE GENOMIC DNA]</scope>
    <source>
        <strain evidence="18 19">ATCC 12442</strain>
    </source>
</reference>
<dbReference type="RefSeq" id="XP_040747557.1">
    <property type="nucleotide sequence ID" value="XM_040883473.1"/>
</dbReference>
<dbReference type="Gene3D" id="3.40.50.300">
    <property type="entry name" value="P-loop containing nucleotide triphosphate hydrolases"/>
    <property type="match status" value="2"/>
</dbReference>
<feature type="domain" description="Helicase C-terminal" evidence="16">
    <location>
        <begin position="236"/>
        <end position="397"/>
    </location>
</feature>
<evidence type="ECO:0000256" key="9">
    <source>
        <dbReference type="ARBA" id="ARBA00024352"/>
    </source>
</evidence>
<proteinExistence type="inferred from homology"/>
<gene>
    <name evidence="18" type="ORF">DL89DRAFT_14353</name>
</gene>
<dbReference type="PROSITE" id="PS51192">
    <property type="entry name" value="HELICASE_ATP_BIND_1"/>
    <property type="match status" value="1"/>
</dbReference>
<evidence type="ECO:0000256" key="6">
    <source>
        <dbReference type="ARBA" id="ARBA00022840"/>
    </source>
</evidence>
<dbReference type="Pfam" id="PF00270">
    <property type="entry name" value="DEAD"/>
    <property type="match status" value="1"/>
</dbReference>
<protein>
    <recommendedName>
        <fullName evidence="10">ATP-dependent RNA helicase eIF4A</fullName>
        <ecNumber evidence="1">3.6.4.13</ecNumber>
    </recommendedName>
    <alternativeName>
        <fullName evidence="12">Eukaryotic initiation factor 4A</fullName>
    </alternativeName>
</protein>
<dbReference type="OrthoDB" id="10265785at2759"/>
<sequence length="397" mass="45278">MAQFDAKRDRDVKFETSKGIKVVTTFDDMGLKEDLLRGIYAYNFERPSAIQQRAIMPIISGRDVIAQAQSGTGKTGTLGISILQRIDTSLRETQALVLSPTRELATQTQGVVKALGDYMSVQCHACIGGTKMSEDFRKLEHGQHVVSGTPGRVYDMLKRRVLRARNMKMLVLDEADQLLDRGFKDQIYDIYRHLPPSTQVVLLSATLPHDVLELTQKFMTEPMRILVKRDELTLEGISQFFVNVEKEDWKFETLCDLYDSLTITQAVIFCNTRAKVDWLTRQMEDANFTVSAMHGEMLQKERDAIMTKFRQGTSRVLITTDIWARGIDVQQVSLVINYDMGTDRENYIHRIGRSGRFGRKGVAINFVTNDDIKVLRDIEQYYGTQIDEMPVNVTDLL</sequence>
<keyword evidence="7" id="KW-0694">RNA-binding</keyword>
<dbReference type="PROSITE" id="PS51195">
    <property type="entry name" value="Q_MOTIF"/>
    <property type="match status" value="1"/>
</dbReference>
<keyword evidence="8" id="KW-0648">Protein biosynthesis</keyword>
<name>A0A1Y1WMC3_9FUNG</name>
<evidence type="ECO:0000256" key="7">
    <source>
        <dbReference type="ARBA" id="ARBA00022884"/>
    </source>
</evidence>
<evidence type="ECO:0000256" key="4">
    <source>
        <dbReference type="ARBA" id="ARBA00022801"/>
    </source>
</evidence>
<evidence type="ECO:0000259" key="15">
    <source>
        <dbReference type="PROSITE" id="PS51192"/>
    </source>
</evidence>
<evidence type="ECO:0000256" key="12">
    <source>
        <dbReference type="ARBA" id="ARBA00032223"/>
    </source>
</evidence>
<keyword evidence="3" id="KW-0547">Nucleotide-binding</keyword>
<evidence type="ECO:0000256" key="8">
    <source>
        <dbReference type="ARBA" id="ARBA00022917"/>
    </source>
</evidence>
<dbReference type="SMART" id="SM00487">
    <property type="entry name" value="DEXDc"/>
    <property type="match status" value="1"/>
</dbReference>
<evidence type="ECO:0000256" key="13">
    <source>
        <dbReference type="ARBA" id="ARBA00047984"/>
    </source>
</evidence>
<dbReference type="AlphaFoldDB" id="A0A1Y1WMC3"/>
<organism evidence="18 19">
    <name type="scientific">Linderina pennispora</name>
    <dbReference type="NCBI Taxonomy" id="61395"/>
    <lineage>
        <taxon>Eukaryota</taxon>
        <taxon>Fungi</taxon>
        <taxon>Fungi incertae sedis</taxon>
        <taxon>Zoopagomycota</taxon>
        <taxon>Kickxellomycotina</taxon>
        <taxon>Kickxellomycetes</taxon>
        <taxon>Kickxellales</taxon>
        <taxon>Kickxellaceae</taxon>
        <taxon>Linderina</taxon>
    </lineage>
</organism>
<accession>A0A1Y1WMC3</accession>
<evidence type="ECO:0000259" key="16">
    <source>
        <dbReference type="PROSITE" id="PS51194"/>
    </source>
</evidence>
<feature type="domain" description="Helicase ATP-binding" evidence="15">
    <location>
        <begin position="55"/>
        <end position="225"/>
    </location>
</feature>
<dbReference type="PANTHER" id="PTHR47958">
    <property type="entry name" value="ATP-DEPENDENT RNA HELICASE DBP3"/>
    <property type="match status" value="1"/>
</dbReference>
<evidence type="ECO:0000256" key="2">
    <source>
        <dbReference type="ARBA" id="ARBA00022540"/>
    </source>
</evidence>
<comment type="caution">
    <text evidence="18">The sequence shown here is derived from an EMBL/GenBank/DDBJ whole genome shotgun (WGS) entry which is preliminary data.</text>
</comment>
<dbReference type="SMART" id="SM00490">
    <property type="entry name" value="HELICc"/>
    <property type="match status" value="1"/>
</dbReference>
<keyword evidence="2" id="KW-0396">Initiation factor</keyword>
<dbReference type="InterPro" id="IPR014014">
    <property type="entry name" value="RNA_helicase_DEAD_Q_motif"/>
</dbReference>
<dbReference type="GO" id="GO:0003724">
    <property type="term" value="F:RNA helicase activity"/>
    <property type="evidence" value="ECO:0007669"/>
    <property type="project" value="UniProtKB-EC"/>
</dbReference>
<evidence type="ECO:0000256" key="5">
    <source>
        <dbReference type="ARBA" id="ARBA00022806"/>
    </source>
</evidence>
<dbReference type="FunFam" id="3.40.50.300:FF:000031">
    <property type="entry name" value="Eukaryotic initiation factor 4A-III"/>
    <property type="match status" value="1"/>
</dbReference>